<accession>A0A0A2WNQ8</accession>
<dbReference type="Gene3D" id="3.90.170.10">
    <property type="entry name" value="Adenylosuccinate Synthetase, subunit A, domain 3"/>
    <property type="match status" value="1"/>
</dbReference>
<dbReference type="STRING" id="276.THFILI_05115"/>
<dbReference type="RefSeq" id="WP_038064585.1">
    <property type="nucleotide sequence ID" value="NZ_JPSL02000038.1"/>
</dbReference>
<dbReference type="InterPro" id="IPR042109">
    <property type="entry name" value="Adenylosuccinate_synth_dom1"/>
</dbReference>
<sequence>MPGIAIIGAQWGDEGKGKVVDALAPEADYVVRYQGGANAGHTVVAQGKTFKLNLLPSGVIHPHAVNVLADGMVIDPFRFQEELLHLLREGFEPQVYVSERAHLVLPHHKHVESRHNFVGTTGRGIGPAYSDRARRVGIRAGDLLDEAVLRERVRRLLLEKPNSTREAGWDTEEKALADLERMREILAPYIADTGSLLREAWRKGKRLLFEGAQATLLDLNYGTYPYVTSSHPTIGGVLVGTGLSHKAITKVYGVAKAYATRVGEGPFPTELKDELGAYLRERGGEYGTTTGRPRRVGWLDLVALRYACEVNGFDGLALTKLDVLAGLEKVKVAVEYLDGSRPGEARPEAVRYVELPGWGDLKGVRSREELPKALLRFLELIEEHTGVPVVLFSTSPRREDTFGAVSWV</sequence>
<evidence type="ECO:0000256" key="7">
    <source>
        <dbReference type="ARBA" id="ARBA00023134"/>
    </source>
</evidence>
<keyword evidence="7 8" id="KW-0342">GTP-binding</keyword>
<keyword evidence="4 8" id="KW-0547">Nucleotide-binding</keyword>
<feature type="binding site" evidence="8">
    <location>
        <position position="40"/>
    </location>
    <ligand>
        <name>Mg(2+)</name>
        <dbReference type="ChEBI" id="CHEBI:18420"/>
    </ligand>
</feature>
<evidence type="ECO:0000256" key="9">
    <source>
        <dbReference type="RuleBase" id="RU000520"/>
    </source>
</evidence>
<dbReference type="GO" id="GO:0046040">
    <property type="term" value="P:IMP metabolic process"/>
    <property type="evidence" value="ECO:0007669"/>
    <property type="project" value="TreeGrafter"/>
</dbReference>
<dbReference type="Gene3D" id="3.40.440.10">
    <property type="entry name" value="Adenylosuccinate Synthetase, subunit A, domain 1"/>
    <property type="match status" value="1"/>
</dbReference>
<feature type="active site" description="Proton acceptor" evidence="8">
    <location>
        <position position="13"/>
    </location>
</feature>
<organism evidence="10 11">
    <name type="scientific">Thermus filiformis</name>
    <dbReference type="NCBI Taxonomy" id="276"/>
    <lineage>
        <taxon>Bacteria</taxon>
        <taxon>Thermotogati</taxon>
        <taxon>Deinococcota</taxon>
        <taxon>Deinococci</taxon>
        <taxon>Thermales</taxon>
        <taxon>Thermaceae</taxon>
        <taxon>Thermus</taxon>
    </lineage>
</organism>
<feature type="binding site" evidence="8">
    <location>
        <begin position="288"/>
        <end position="294"/>
    </location>
    <ligand>
        <name>substrate</name>
    </ligand>
</feature>
<dbReference type="NCBIfam" id="NF002223">
    <property type="entry name" value="PRK01117.1"/>
    <property type="match status" value="1"/>
</dbReference>
<dbReference type="InterPro" id="IPR018220">
    <property type="entry name" value="Adenylosuccin_syn_GTP-bd"/>
</dbReference>
<dbReference type="OrthoDB" id="9807553at2"/>
<feature type="binding site" evidence="8">
    <location>
        <position position="294"/>
    </location>
    <ligand>
        <name>GTP</name>
        <dbReference type="ChEBI" id="CHEBI:37565"/>
    </ligand>
</feature>
<feature type="binding site" evidence="8">
    <location>
        <position position="135"/>
    </location>
    <ligand>
        <name>IMP</name>
        <dbReference type="ChEBI" id="CHEBI:58053"/>
        <note>ligand shared between dimeric partners</note>
    </ligand>
</feature>
<comment type="cofactor">
    <cofactor evidence="8">
        <name>Mg(2+)</name>
        <dbReference type="ChEBI" id="CHEBI:18420"/>
    </cofactor>
    <text evidence="8">Binds 1 Mg(2+) ion per subunit.</text>
</comment>
<feature type="binding site" evidence="8">
    <location>
        <position position="13"/>
    </location>
    <ligand>
        <name>Mg(2+)</name>
        <dbReference type="ChEBI" id="CHEBI:18420"/>
    </ligand>
</feature>
<gene>
    <name evidence="8" type="primary">purA</name>
    <name evidence="10" type="ORF">THFILI_05115</name>
</gene>
<evidence type="ECO:0000256" key="8">
    <source>
        <dbReference type="HAMAP-Rule" id="MF_00011"/>
    </source>
</evidence>
<dbReference type="PANTHER" id="PTHR11846">
    <property type="entry name" value="ADENYLOSUCCINATE SYNTHETASE"/>
    <property type="match status" value="1"/>
</dbReference>
<keyword evidence="3 8" id="KW-0479">Metal-binding</keyword>
<comment type="similarity">
    <text evidence="8 9">Belongs to the adenylosuccinate synthetase family.</text>
</comment>
<comment type="catalytic activity">
    <reaction evidence="8 9">
        <text>IMP + L-aspartate + GTP = N(6)-(1,2-dicarboxyethyl)-AMP + GDP + phosphate + 2 H(+)</text>
        <dbReference type="Rhea" id="RHEA:15753"/>
        <dbReference type="ChEBI" id="CHEBI:15378"/>
        <dbReference type="ChEBI" id="CHEBI:29991"/>
        <dbReference type="ChEBI" id="CHEBI:37565"/>
        <dbReference type="ChEBI" id="CHEBI:43474"/>
        <dbReference type="ChEBI" id="CHEBI:57567"/>
        <dbReference type="ChEBI" id="CHEBI:58053"/>
        <dbReference type="ChEBI" id="CHEBI:58189"/>
        <dbReference type="EC" id="6.3.4.4"/>
    </reaction>
</comment>
<dbReference type="GO" id="GO:0005525">
    <property type="term" value="F:GTP binding"/>
    <property type="evidence" value="ECO:0007669"/>
    <property type="project" value="UniProtKB-UniRule"/>
</dbReference>
<dbReference type="Proteomes" id="UP000030364">
    <property type="component" value="Unassembled WGS sequence"/>
</dbReference>
<feature type="binding site" description="in other chain" evidence="8">
    <location>
        <position position="228"/>
    </location>
    <ligand>
        <name>IMP</name>
        <dbReference type="ChEBI" id="CHEBI:58053"/>
        <note>ligand shared between dimeric partners</note>
    </ligand>
</feature>
<evidence type="ECO:0000256" key="2">
    <source>
        <dbReference type="ARBA" id="ARBA00022598"/>
    </source>
</evidence>
<feature type="binding site" evidence="8">
    <location>
        <begin position="40"/>
        <end position="42"/>
    </location>
    <ligand>
        <name>GTP</name>
        <dbReference type="ChEBI" id="CHEBI:37565"/>
    </ligand>
</feature>
<dbReference type="GO" id="GO:0000287">
    <property type="term" value="F:magnesium ion binding"/>
    <property type="evidence" value="ECO:0007669"/>
    <property type="project" value="UniProtKB-UniRule"/>
</dbReference>
<evidence type="ECO:0000313" key="11">
    <source>
        <dbReference type="Proteomes" id="UP000030364"/>
    </source>
</evidence>
<dbReference type="EMBL" id="JPSL02000038">
    <property type="protein sequence ID" value="KGQ21811.1"/>
    <property type="molecule type" value="Genomic_DNA"/>
</dbReference>
<dbReference type="CDD" id="cd03108">
    <property type="entry name" value="AdSS"/>
    <property type="match status" value="1"/>
</dbReference>
<dbReference type="InterPro" id="IPR042111">
    <property type="entry name" value="Adenylosuccinate_synth_dom3"/>
</dbReference>
<dbReference type="InterPro" id="IPR027417">
    <property type="entry name" value="P-loop_NTPase"/>
</dbReference>
<comment type="caution">
    <text evidence="10">The sequence shown here is derived from an EMBL/GenBank/DDBJ whole genome shotgun (WGS) entry which is preliminary data.</text>
</comment>
<dbReference type="Gene3D" id="1.10.300.10">
    <property type="entry name" value="Adenylosuccinate Synthetase, subunit A, domain 2"/>
    <property type="match status" value="1"/>
</dbReference>
<name>A0A0A2WNQ8_THEFI</name>
<feature type="binding site" description="in other chain" evidence="8">
    <location>
        <position position="213"/>
    </location>
    <ligand>
        <name>IMP</name>
        <dbReference type="ChEBI" id="CHEBI:58053"/>
        <note>ligand shared between dimeric partners</note>
    </ligand>
</feature>
<dbReference type="InterPro" id="IPR042110">
    <property type="entry name" value="Adenylosuccinate_synth_dom2"/>
</dbReference>
<proteinExistence type="inferred from homology"/>
<evidence type="ECO:0000256" key="6">
    <source>
        <dbReference type="ARBA" id="ARBA00022842"/>
    </source>
</evidence>
<feature type="binding site" description="in other chain" evidence="8">
    <location>
        <begin position="38"/>
        <end position="41"/>
    </location>
    <ligand>
        <name>IMP</name>
        <dbReference type="ChEBI" id="CHEBI:58053"/>
        <note>ligand shared between dimeric partners</note>
    </ligand>
</feature>
<dbReference type="PANTHER" id="PTHR11846:SF0">
    <property type="entry name" value="ADENYLOSUCCINATE SYNTHETASE"/>
    <property type="match status" value="1"/>
</dbReference>
<dbReference type="NCBIfam" id="TIGR00184">
    <property type="entry name" value="purA"/>
    <property type="match status" value="1"/>
</dbReference>
<dbReference type="SUPFAM" id="SSF52540">
    <property type="entry name" value="P-loop containing nucleoside triphosphate hydrolases"/>
    <property type="match status" value="1"/>
</dbReference>
<comment type="subunit">
    <text evidence="1 8">Homodimer.</text>
</comment>
<protein>
    <recommendedName>
        <fullName evidence="8 9">Adenylosuccinate synthetase</fullName>
        <shortName evidence="8">AMPSase</shortName>
        <shortName evidence="8">AdSS</shortName>
        <ecNumber evidence="8 9">6.3.4.4</ecNumber>
    </recommendedName>
    <alternativeName>
        <fullName evidence="8">IMP--aspartate ligase</fullName>
    </alternativeName>
</protein>
<feature type="binding site" evidence="8">
    <location>
        <begin position="320"/>
        <end position="322"/>
    </location>
    <ligand>
        <name>GTP</name>
        <dbReference type="ChEBI" id="CHEBI:37565"/>
    </ligand>
</feature>
<dbReference type="HAMAP" id="MF_00011">
    <property type="entry name" value="Adenylosucc_synth"/>
    <property type="match status" value="1"/>
</dbReference>
<feature type="binding site" evidence="8">
    <location>
        <begin position="393"/>
        <end position="395"/>
    </location>
    <ligand>
        <name>GTP</name>
        <dbReference type="ChEBI" id="CHEBI:37565"/>
    </ligand>
</feature>
<evidence type="ECO:0000256" key="4">
    <source>
        <dbReference type="ARBA" id="ARBA00022741"/>
    </source>
</evidence>
<dbReference type="SMART" id="SM00788">
    <property type="entry name" value="Adenylsucc_synt"/>
    <property type="match status" value="1"/>
</dbReference>
<dbReference type="GO" id="GO:0004019">
    <property type="term" value="F:adenylosuccinate synthase activity"/>
    <property type="evidence" value="ECO:0007669"/>
    <property type="project" value="UniProtKB-UniRule"/>
</dbReference>
<keyword evidence="2 8" id="KW-0436">Ligase</keyword>
<dbReference type="EC" id="6.3.4.4" evidence="8 9"/>
<dbReference type="GO" id="GO:0005737">
    <property type="term" value="C:cytoplasm"/>
    <property type="evidence" value="ECO:0007669"/>
    <property type="project" value="UniProtKB-SubCell"/>
</dbReference>
<dbReference type="AlphaFoldDB" id="A0A0A2WNQ8"/>
<dbReference type="FunFam" id="3.90.170.10:FF:000001">
    <property type="entry name" value="Adenylosuccinate synthetase"/>
    <property type="match status" value="1"/>
</dbReference>
<feature type="binding site" description="in other chain" evidence="8">
    <location>
        <position position="292"/>
    </location>
    <ligand>
        <name>IMP</name>
        <dbReference type="ChEBI" id="CHEBI:58053"/>
        <note>ligand shared between dimeric partners</note>
    </ligand>
</feature>
<dbReference type="UniPathway" id="UPA00075">
    <property type="reaction ID" value="UER00335"/>
</dbReference>
<evidence type="ECO:0000256" key="1">
    <source>
        <dbReference type="ARBA" id="ARBA00011738"/>
    </source>
</evidence>
<keyword evidence="11" id="KW-1185">Reference proteome</keyword>
<evidence type="ECO:0000256" key="5">
    <source>
        <dbReference type="ARBA" id="ARBA00022755"/>
    </source>
</evidence>
<feature type="binding site" description="in other chain" evidence="8">
    <location>
        <position position="121"/>
    </location>
    <ligand>
        <name>IMP</name>
        <dbReference type="ChEBI" id="CHEBI:58053"/>
        <note>ligand shared between dimeric partners</note>
    </ligand>
</feature>
<feature type="active site" description="Proton donor" evidence="8">
    <location>
        <position position="41"/>
    </location>
</feature>
<dbReference type="GO" id="GO:0044208">
    <property type="term" value="P:'de novo' AMP biosynthetic process"/>
    <property type="evidence" value="ECO:0007669"/>
    <property type="project" value="UniProtKB-UniRule"/>
</dbReference>
<comment type="function">
    <text evidence="8">Plays an important role in the de novo pathway of purine nucleotide biosynthesis. Catalyzes the first committed step in the biosynthesis of AMP from IMP.</text>
</comment>
<comment type="pathway">
    <text evidence="8 9">Purine metabolism; AMP biosynthesis via de novo pathway; AMP from IMP: step 1/2.</text>
</comment>
<evidence type="ECO:0000256" key="3">
    <source>
        <dbReference type="ARBA" id="ARBA00022723"/>
    </source>
</evidence>
<dbReference type="PATRIC" id="fig|276.5.peg.1385"/>
<keyword evidence="5 8" id="KW-0658">Purine biosynthesis</keyword>
<feature type="binding site" description="in other chain" evidence="8">
    <location>
        <begin position="13"/>
        <end position="16"/>
    </location>
    <ligand>
        <name>IMP</name>
        <dbReference type="ChEBI" id="CHEBI:58053"/>
        <note>ligand shared between dimeric partners</note>
    </ligand>
</feature>
<reference evidence="10 11" key="1">
    <citation type="journal article" date="2015" name="Genome Announc.">
        <title>Draft Genome Sequence of the Thermophile Thermus filiformis ATCC 43280, Producer of Carotenoid-(Di)glucoside-Branched Fatty Acid (Di)esters and Source of Hyperthermostable Enzymes of Biotechnological Interest.</title>
        <authorList>
            <person name="Mandelli F."/>
            <person name="Oliveira Ramires B."/>
            <person name="Couger M.B."/>
            <person name="Paixao D.A."/>
            <person name="Camilo C.M."/>
            <person name="Polikarpov I."/>
            <person name="Prade R."/>
            <person name="Riano-Pachon D.M."/>
            <person name="Squina F.M."/>
        </authorList>
    </citation>
    <scope>NUCLEOTIDE SEQUENCE [LARGE SCALE GENOMIC DNA]</scope>
    <source>
        <strain evidence="10 11">ATCC 43280</strain>
    </source>
</reference>
<comment type="subcellular location">
    <subcellularLocation>
        <location evidence="8">Cytoplasm</location>
    </subcellularLocation>
</comment>
<evidence type="ECO:0000313" key="10">
    <source>
        <dbReference type="EMBL" id="KGQ21811.1"/>
    </source>
</evidence>
<dbReference type="InterPro" id="IPR001114">
    <property type="entry name" value="Adenylosuccinate_synthetase"/>
</dbReference>
<keyword evidence="8" id="KW-0963">Cytoplasm</keyword>
<dbReference type="Pfam" id="PF00709">
    <property type="entry name" value="Adenylsucc_synt"/>
    <property type="match status" value="1"/>
</dbReference>
<feature type="binding site" evidence="8">
    <location>
        <begin position="12"/>
        <end position="18"/>
    </location>
    <ligand>
        <name>GTP</name>
        <dbReference type="ChEBI" id="CHEBI:37565"/>
    </ligand>
</feature>
<dbReference type="PROSITE" id="PS01266">
    <property type="entry name" value="ADENYLOSUCCIN_SYN_1"/>
    <property type="match status" value="1"/>
</dbReference>
<keyword evidence="6 8" id="KW-0460">Magnesium</keyword>